<dbReference type="InterPro" id="IPR036097">
    <property type="entry name" value="HisK_dim/P_sf"/>
</dbReference>
<reference evidence="15 16" key="1">
    <citation type="submission" date="2020-10" db="EMBL/GenBank/DDBJ databases">
        <title>Complete genome sequence of Paludibaculum fermentans P105T, a facultatively anaerobic acidobacterium capable of dissimilatory Fe(III) reduction.</title>
        <authorList>
            <person name="Dedysh S.N."/>
            <person name="Beletsky A.V."/>
            <person name="Kulichevskaya I.S."/>
            <person name="Mardanov A.V."/>
            <person name="Ravin N.V."/>
        </authorList>
    </citation>
    <scope>NUCLEOTIDE SEQUENCE [LARGE SCALE GENOMIC DNA]</scope>
    <source>
        <strain evidence="15 16">P105</strain>
    </source>
</reference>
<dbReference type="InterPro" id="IPR003661">
    <property type="entry name" value="HisK_dim/P_dom"/>
</dbReference>
<dbReference type="InterPro" id="IPR003594">
    <property type="entry name" value="HATPase_dom"/>
</dbReference>
<evidence type="ECO:0000256" key="1">
    <source>
        <dbReference type="ARBA" id="ARBA00000085"/>
    </source>
</evidence>
<evidence type="ECO:0000256" key="4">
    <source>
        <dbReference type="ARBA" id="ARBA00022679"/>
    </source>
</evidence>
<dbReference type="Pfam" id="PF00072">
    <property type="entry name" value="Response_reg"/>
    <property type="match status" value="1"/>
</dbReference>
<evidence type="ECO:0000256" key="3">
    <source>
        <dbReference type="ARBA" id="ARBA00022553"/>
    </source>
</evidence>
<dbReference type="GO" id="GO:0005524">
    <property type="term" value="F:ATP binding"/>
    <property type="evidence" value="ECO:0007669"/>
    <property type="project" value="UniProtKB-KW"/>
</dbReference>
<dbReference type="InterPro" id="IPR011006">
    <property type="entry name" value="CheY-like_superfamily"/>
</dbReference>
<dbReference type="CDD" id="cd16922">
    <property type="entry name" value="HATPase_EvgS-ArcB-TorS-like"/>
    <property type="match status" value="1"/>
</dbReference>
<evidence type="ECO:0000256" key="5">
    <source>
        <dbReference type="ARBA" id="ARBA00022741"/>
    </source>
</evidence>
<dbReference type="AlphaFoldDB" id="A0A7S7SJA9"/>
<comment type="subunit">
    <text evidence="9">At low DSF concentrations, interacts with RpfF.</text>
</comment>
<dbReference type="PROSITE" id="PS50110">
    <property type="entry name" value="RESPONSE_REGULATORY"/>
    <property type="match status" value="1"/>
</dbReference>
<dbReference type="Gene3D" id="3.40.50.2300">
    <property type="match status" value="1"/>
</dbReference>
<dbReference type="SMART" id="SM00387">
    <property type="entry name" value="HATPase_c"/>
    <property type="match status" value="1"/>
</dbReference>
<keyword evidence="8" id="KW-0902">Two-component regulatory system</keyword>
<keyword evidence="7" id="KW-0067">ATP-binding</keyword>
<dbReference type="InterPro" id="IPR001638">
    <property type="entry name" value="Solute-binding_3/MltF_N"/>
</dbReference>
<dbReference type="FunFam" id="1.10.287.130:FF:000002">
    <property type="entry name" value="Two-component osmosensing histidine kinase"/>
    <property type="match status" value="1"/>
</dbReference>
<keyword evidence="12" id="KW-0812">Transmembrane</keyword>
<feature type="transmembrane region" description="Helical" evidence="12">
    <location>
        <begin position="12"/>
        <end position="36"/>
    </location>
</feature>
<evidence type="ECO:0000256" key="2">
    <source>
        <dbReference type="ARBA" id="ARBA00012438"/>
    </source>
</evidence>
<dbReference type="EC" id="2.7.13.3" evidence="2"/>
<dbReference type="SUPFAM" id="SSF47384">
    <property type="entry name" value="Homodimeric domain of signal transducing histidine kinase"/>
    <property type="match status" value="1"/>
</dbReference>
<dbReference type="PROSITE" id="PS50109">
    <property type="entry name" value="HIS_KIN"/>
    <property type="match status" value="1"/>
</dbReference>
<gene>
    <name evidence="15" type="ORF">IRI77_30295</name>
</gene>
<evidence type="ECO:0000256" key="8">
    <source>
        <dbReference type="ARBA" id="ARBA00023012"/>
    </source>
</evidence>
<dbReference type="Gene3D" id="3.40.190.10">
    <property type="entry name" value="Periplasmic binding protein-like II"/>
    <property type="match status" value="2"/>
</dbReference>
<evidence type="ECO:0000313" key="16">
    <source>
        <dbReference type="Proteomes" id="UP000593892"/>
    </source>
</evidence>
<evidence type="ECO:0000256" key="6">
    <source>
        <dbReference type="ARBA" id="ARBA00022777"/>
    </source>
</evidence>
<dbReference type="GO" id="GO:0000155">
    <property type="term" value="F:phosphorelay sensor kinase activity"/>
    <property type="evidence" value="ECO:0007669"/>
    <property type="project" value="InterPro"/>
</dbReference>
<dbReference type="Pfam" id="PF02518">
    <property type="entry name" value="HATPase_c"/>
    <property type="match status" value="1"/>
</dbReference>
<dbReference type="SMART" id="SM00062">
    <property type="entry name" value="PBPb"/>
    <property type="match status" value="1"/>
</dbReference>
<evidence type="ECO:0000256" key="7">
    <source>
        <dbReference type="ARBA" id="ARBA00022840"/>
    </source>
</evidence>
<feature type="domain" description="Response regulatory" evidence="14">
    <location>
        <begin position="580"/>
        <end position="702"/>
    </location>
</feature>
<dbReference type="KEGG" id="pfer:IRI77_30295"/>
<keyword evidence="12" id="KW-1133">Transmembrane helix</keyword>
<proteinExistence type="predicted"/>
<feature type="transmembrane region" description="Helical" evidence="12">
    <location>
        <begin position="289"/>
        <end position="306"/>
    </location>
</feature>
<evidence type="ECO:0000256" key="11">
    <source>
        <dbReference type="PROSITE-ProRule" id="PRU00169"/>
    </source>
</evidence>
<dbReference type="FunFam" id="3.30.565.10:FF:000010">
    <property type="entry name" value="Sensor histidine kinase RcsC"/>
    <property type="match status" value="1"/>
</dbReference>
<feature type="modified residue" description="4-aspartylphosphate" evidence="11">
    <location>
        <position position="633"/>
    </location>
</feature>
<dbReference type="Proteomes" id="UP000593892">
    <property type="component" value="Chromosome"/>
</dbReference>
<dbReference type="SUPFAM" id="SSF53850">
    <property type="entry name" value="Periplasmic binding protein-like II"/>
    <property type="match status" value="1"/>
</dbReference>
<dbReference type="InterPro" id="IPR036890">
    <property type="entry name" value="HATPase_C_sf"/>
</dbReference>
<dbReference type="SUPFAM" id="SSF55874">
    <property type="entry name" value="ATPase domain of HSP90 chaperone/DNA topoisomerase II/histidine kinase"/>
    <property type="match status" value="1"/>
</dbReference>
<accession>A0A7S7SJA9</accession>
<dbReference type="Pfam" id="PF00497">
    <property type="entry name" value="SBP_bac_3"/>
    <property type="match status" value="1"/>
</dbReference>
<dbReference type="InterPro" id="IPR004358">
    <property type="entry name" value="Sig_transdc_His_kin-like_C"/>
</dbReference>
<dbReference type="PANTHER" id="PTHR45339">
    <property type="entry name" value="HYBRID SIGNAL TRANSDUCTION HISTIDINE KINASE J"/>
    <property type="match status" value="1"/>
</dbReference>
<keyword evidence="16" id="KW-1185">Reference proteome</keyword>
<protein>
    <recommendedName>
        <fullName evidence="10">Sensory/regulatory protein RpfC</fullName>
        <ecNumber evidence="2">2.7.13.3</ecNumber>
    </recommendedName>
</protein>
<dbReference type="PROSITE" id="PS51257">
    <property type="entry name" value="PROKAR_LIPOPROTEIN"/>
    <property type="match status" value="1"/>
</dbReference>
<evidence type="ECO:0000256" key="9">
    <source>
        <dbReference type="ARBA" id="ARBA00064003"/>
    </source>
</evidence>
<dbReference type="Gene3D" id="3.30.565.10">
    <property type="entry name" value="Histidine kinase-like ATPase, C-terminal domain"/>
    <property type="match status" value="1"/>
</dbReference>
<dbReference type="Gene3D" id="1.10.287.130">
    <property type="match status" value="1"/>
</dbReference>
<dbReference type="InterPro" id="IPR005467">
    <property type="entry name" value="His_kinase_dom"/>
</dbReference>
<keyword evidence="5" id="KW-0547">Nucleotide-binding</keyword>
<dbReference type="EMBL" id="CP063849">
    <property type="protein sequence ID" value="QOY87024.1"/>
    <property type="molecule type" value="Genomic_DNA"/>
</dbReference>
<dbReference type="SUPFAM" id="SSF52172">
    <property type="entry name" value="CheY-like"/>
    <property type="match status" value="1"/>
</dbReference>
<evidence type="ECO:0000259" key="14">
    <source>
        <dbReference type="PROSITE" id="PS50110"/>
    </source>
</evidence>
<evidence type="ECO:0000256" key="12">
    <source>
        <dbReference type="SAM" id="Phobius"/>
    </source>
</evidence>
<dbReference type="PRINTS" id="PR00344">
    <property type="entry name" value="BCTRLSENSOR"/>
</dbReference>
<dbReference type="SMART" id="SM00448">
    <property type="entry name" value="REC"/>
    <property type="match status" value="1"/>
</dbReference>
<keyword evidence="6" id="KW-0418">Kinase</keyword>
<dbReference type="CDD" id="cd17546">
    <property type="entry name" value="REC_hyHK_CKI1_RcsC-like"/>
    <property type="match status" value="1"/>
</dbReference>
<name>A0A7S7SJA9_PALFE</name>
<dbReference type="RefSeq" id="WP_194448693.1">
    <property type="nucleotide sequence ID" value="NZ_CP063849.1"/>
</dbReference>
<organism evidence="15 16">
    <name type="scientific">Paludibaculum fermentans</name>
    <dbReference type="NCBI Taxonomy" id="1473598"/>
    <lineage>
        <taxon>Bacteria</taxon>
        <taxon>Pseudomonadati</taxon>
        <taxon>Acidobacteriota</taxon>
        <taxon>Terriglobia</taxon>
        <taxon>Bryobacterales</taxon>
        <taxon>Bryobacteraceae</taxon>
        <taxon>Paludibaculum</taxon>
    </lineage>
</organism>
<evidence type="ECO:0000313" key="15">
    <source>
        <dbReference type="EMBL" id="QOY87024.1"/>
    </source>
</evidence>
<dbReference type="Pfam" id="PF00512">
    <property type="entry name" value="HisKA"/>
    <property type="match status" value="1"/>
</dbReference>
<evidence type="ECO:0000256" key="10">
    <source>
        <dbReference type="ARBA" id="ARBA00068150"/>
    </source>
</evidence>
<keyword evidence="4" id="KW-0808">Transferase</keyword>
<dbReference type="CDD" id="cd00082">
    <property type="entry name" value="HisKA"/>
    <property type="match status" value="1"/>
</dbReference>
<keyword evidence="12" id="KW-0472">Membrane</keyword>
<feature type="domain" description="Histidine kinase" evidence="13">
    <location>
        <begin position="331"/>
        <end position="552"/>
    </location>
</feature>
<dbReference type="InterPro" id="IPR001789">
    <property type="entry name" value="Sig_transdc_resp-reg_receiver"/>
</dbReference>
<keyword evidence="3 11" id="KW-0597">Phosphoprotein</keyword>
<evidence type="ECO:0000259" key="13">
    <source>
        <dbReference type="PROSITE" id="PS50109"/>
    </source>
</evidence>
<dbReference type="PANTHER" id="PTHR45339:SF1">
    <property type="entry name" value="HYBRID SIGNAL TRANSDUCTION HISTIDINE KINASE J"/>
    <property type="match status" value="1"/>
</dbReference>
<sequence length="713" mass="77936">MRDAGKLPAFRLWTSLRVLLSVVAVVACGGAAVLIWHLGMYRTLSQHAFRVGADNAPPYSVLRPGQPPTGLAVEVLREAARRKGIRLIFVETQVGVDEAFRRNLVDLWPAATDTPERRKWLHVSDPWLMNRLCIVSRSDNPVHAIADLKNKRVGSVYLRIVKEIGGPNPPPGMTAREVPGRAEGLLALCRGEVEASIIEQRFLEQKLLVRPAACDGVSLVVMNVPSADRMLSVLANEQSAAAAIMLRKGITEMSRDGSFTHILDFWSSFMGNEMRIVSELETKARQSRISFYGTVLLAIMGIVLVVQNGRLRHANRLAGAATRAKSDFLASISHEIRTPMNGILGMSHILLESPLPREQREHVQIIESSGQSLLRLINDVLDFSKIEAGKLTIEQEAFNLRQLVQQVAALVLPSAEAKGLKLNLSVAGDLPAMLEGDPGRIRQVLLNLVGNAVKFTEQGAVSVEVSMGEASGELVAVRIAVRDTGIGVAAENLPHLFEKFYQADSSASRRFGGTGLGLSISHELIHLMGGTIQVESQPGTGSNFCVELKLRRISGVWQDELVPEPAAAANLPPTPREGLKVLLVEDNKVNQRVATRFLQRLGCEVELAENGLIALDRVRVLADGSRFDLILMDCFMPVMDGFVATRSIRAVETAAGWRTPVVAMTASLLEEDRRRCREAGMDDYIPKPVDPAELRRVVARFAPAKDASRPESA</sequence>
<comment type="catalytic activity">
    <reaction evidence="1">
        <text>ATP + protein L-histidine = ADP + protein N-phospho-L-histidine.</text>
        <dbReference type="EC" id="2.7.13.3"/>
    </reaction>
</comment>
<dbReference type="SMART" id="SM00388">
    <property type="entry name" value="HisKA"/>
    <property type="match status" value="1"/>
</dbReference>